<dbReference type="EC" id="3.6.4.12" evidence="3"/>
<keyword evidence="8" id="KW-0156">Chromatin regulator</keyword>
<feature type="domain" description="Helicase ATP-binding" evidence="12">
    <location>
        <begin position="604"/>
        <end position="772"/>
    </location>
</feature>
<evidence type="ECO:0000256" key="11">
    <source>
        <dbReference type="SAM" id="MobiDB-lite"/>
    </source>
</evidence>
<dbReference type="PROSITE" id="PS51194">
    <property type="entry name" value="HELICASE_CTER"/>
    <property type="match status" value="1"/>
</dbReference>
<dbReference type="InterPro" id="IPR027417">
    <property type="entry name" value="P-loop_NTPase"/>
</dbReference>
<keyword evidence="9" id="KW-0238">DNA-binding</keyword>
<dbReference type="Proteomes" id="UP000027920">
    <property type="component" value="Unassembled WGS sequence"/>
</dbReference>
<feature type="region of interest" description="Disordered" evidence="11">
    <location>
        <begin position="54"/>
        <end position="94"/>
    </location>
</feature>
<dbReference type="VEuPathDB" id="FungiDB:A1O9_04698"/>
<dbReference type="GO" id="GO:0005634">
    <property type="term" value="C:nucleus"/>
    <property type="evidence" value="ECO:0007669"/>
    <property type="project" value="UniProtKB-SubCell"/>
</dbReference>
<evidence type="ECO:0000313" key="14">
    <source>
        <dbReference type="EMBL" id="KEF59850.1"/>
    </source>
</evidence>
<dbReference type="SMART" id="SM00487">
    <property type="entry name" value="DEXDc"/>
    <property type="match status" value="1"/>
</dbReference>
<feature type="compositionally biased region" description="Basic residues" evidence="11">
    <location>
        <begin position="376"/>
        <end position="389"/>
    </location>
</feature>
<dbReference type="GO" id="GO:0140658">
    <property type="term" value="F:ATP-dependent chromatin remodeler activity"/>
    <property type="evidence" value="ECO:0007669"/>
    <property type="project" value="UniProtKB-ARBA"/>
</dbReference>
<comment type="caution">
    <text evidence="14">The sequence shown here is derived from an EMBL/GenBank/DDBJ whole genome shotgun (WGS) entry which is preliminary data.</text>
</comment>
<feature type="region of interest" description="Disordered" evidence="11">
    <location>
        <begin position="208"/>
        <end position="244"/>
    </location>
</feature>
<dbReference type="GO" id="GO:0003677">
    <property type="term" value="F:DNA binding"/>
    <property type="evidence" value="ECO:0007669"/>
    <property type="project" value="UniProtKB-KW"/>
</dbReference>
<keyword evidence="10" id="KW-0539">Nucleus</keyword>
<dbReference type="AlphaFoldDB" id="A0A072PWA4"/>
<dbReference type="HOGENOM" id="CLU_000315_16_2_1"/>
<dbReference type="Gene3D" id="3.40.50.10810">
    <property type="entry name" value="Tandem AAA-ATPase domain"/>
    <property type="match status" value="1"/>
</dbReference>
<feature type="region of interest" description="Disordered" evidence="11">
    <location>
        <begin position="1146"/>
        <end position="1201"/>
    </location>
</feature>
<proteinExistence type="inferred from homology"/>
<evidence type="ECO:0000256" key="6">
    <source>
        <dbReference type="ARBA" id="ARBA00022806"/>
    </source>
</evidence>
<keyword evidence="5" id="KW-0378">Hydrolase</keyword>
<comment type="subcellular location">
    <subcellularLocation>
        <location evidence="1">Nucleus</location>
    </subcellularLocation>
</comment>
<dbReference type="Gene3D" id="3.40.50.300">
    <property type="entry name" value="P-loop containing nucleotide triphosphate hydrolases"/>
    <property type="match status" value="1"/>
</dbReference>
<dbReference type="InterPro" id="IPR014001">
    <property type="entry name" value="Helicase_ATP-bd"/>
</dbReference>
<dbReference type="GO" id="GO:0005524">
    <property type="term" value="F:ATP binding"/>
    <property type="evidence" value="ECO:0007669"/>
    <property type="project" value="UniProtKB-KW"/>
</dbReference>
<keyword evidence="6" id="KW-0347">Helicase</keyword>
<reference evidence="14 15" key="1">
    <citation type="submission" date="2013-03" db="EMBL/GenBank/DDBJ databases">
        <title>The Genome Sequence of Exophiala aquamarina CBS 119918.</title>
        <authorList>
            <consortium name="The Broad Institute Genomics Platform"/>
            <person name="Cuomo C."/>
            <person name="de Hoog S."/>
            <person name="Gorbushina A."/>
            <person name="Walker B."/>
            <person name="Young S.K."/>
            <person name="Zeng Q."/>
            <person name="Gargeya S."/>
            <person name="Fitzgerald M."/>
            <person name="Haas B."/>
            <person name="Abouelleil A."/>
            <person name="Allen A.W."/>
            <person name="Alvarado L."/>
            <person name="Arachchi H.M."/>
            <person name="Berlin A.M."/>
            <person name="Chapman S.B."/>
            <person name="Gainer-Dewar J."/>
            <person name="Goldberg J."/>
            <person name="Griggs A."/>
            <person name="Gujja S."/>
            <person name="Hansen M."/>
            <person name="Howarth C."/>
            <person name="Imamovic A."/>
            <person name="Ireland A."/>
            <person name="Larimer J."/>
            <person name="McCowan C."/>
            <person name="Murphy C."/>
            <person name="Pearson M."/>
            <person name="Poon T.W."/>
            <person name="Priest M."/>
            <person name="Roberts A."/>
            <person name="Saif S."/>
            <person name="Shea T."/>
            <person name="Sisk P."/>
            <person name="Sykes S."/>
            <person name="Wortman J."/>
            <person name="Nusbaum C."/>
            <person name="Birren B."/>
        </authorList>
    </citation>
    <scope>NUCLEOTIDE SEQUENCE [LARGE SCALE GENOMIC DNA]</scope>
    <source>
        <strain evidence="14 15">CBS 119918</strain>
    </source>
</reference>
<dbReference type="PANTHER" id="PTHR10799">
    <property type="entry name" value="SNF2/RAD54 HELICASE FAMILY"/>
    <property type="match status" value="1"/>
</dbReference>
<comment type="similarity">
    <text evidence="2">Belongs to the SNF2/RAD54 helicase family.</text>
</comment>
<dbReference type="SUPFAM" id="SSF52540">
    <property type="entry name" value="P-loop containing nucleoside triphosphate hydrolases"/>
    <property type="match status" value="2"/>
</dbReference>
<evidence type="ECO:0000259" key="12">
    <source>
        <dbReference type="PROSITE" id="PS51192"/>
    </source>
</evidence>
<feature type="region of interest" description="Disordered" evidence="11">
    <location>
        <begin position="1104"/>
        <end position="1125"/>
    </location>
</feature>
<evidence type="ECO:0000256" key="2">
    <source>
        <dbReference type="ARBA" id="ARBA00007025"/>
    </source>
</evidence>
<dbReference type="InterPro" id="IPR001650">
    <property type="entry name" value="Helicase_C-like"/>
</dbReference>
<keyword evidence="7" id="KW-0067">ATP-binding</keyword>
<evidence type="ECO:0000256" key="4">
    <source>
        <dbReference type="ARBA" id="ARBA00022741"/>
    </source>
</evidence>
<keyword evidence="15" id="KW-1185">Reference proteome</keyword>
<keyword evidence="4" id="KW-0547">Nucleotide-binding</keyword>
<evidence type="ECO:0000259" key="13">
    <source>
        <dbReference type="PROSITE" id="PS51194"/>
    </source>
</evidence>
<evidence type="ECO:0000256" key="8">
    <source>
        <dbReference type="ARBA" id="ARBA00022853"/>
    </source>
</evidence>
<name>A0A072PWA4_9EURO</name>
<evidence type="ECO:0000256" key="10">
    <source>
        <dbReference type="ARBA" id="ARBA00023242"/>
    </source>
</evidence>
<evidence type="ECO:0000256" key="1">
    <source>
        <dbReference type="ARBA" id="ARBA00004123"/>
    </source>
</evidence>
<dbReference type="InterPro" id="IPR000330">
    <property type="entry name" value="SNF2_N"/>
</dbReference>
<feature type="compositionally biased region" description="Basic and acidic residues" evidence="11">
    <location>
        <begin position="1169"/>
        <end position="1179"/>
    </location>
</feature>
<feature type="domain" description="Helicase C-terminal" evidence="13">
    <location>
        <begin position="959"/>
        <end position="1119"/>
    </location>
</feature>
<organism evidence="14 15">
    <name type="scientific">Exophiala aquamarina CBS 119918</name>
    <dbReference type="NCBI Taxonomy" id="1182545"/>
    <lineage>
        <taxon>Eukaryota</taxon>
        <taxon>Fungi</taxon>
        <taxon>Dikarya</taxon>
        <taxon>Ascomycota</taxon>
        <taxon>Pezizomycotina</taxon>
        <taxon>Eurotiomycetes</taxon>
        <taxon>Chaetothyriomycetidae</taxon>
        <taxon>Chaetothyriales</taxon>
        <taxon>Herpotrichiellaceae</taxon>
        <taxon>Exophiala</taxon>
    </lineage>
</organism>
<gene>
    <name evidence="14" type="ORF">A1O9_04698</name>
</gene>
<feature type="compositionally biased region" description="Polar residues" evidence="11">
    <location>
        <begin position="56"/>
        <end position="72"/>
    </location>
</feature>
<evidence type="ECO:0000256" key="7">
    <source>
        <dbReference type="ARBA" id="ARBA00022840"/>
    </source>
</evidence>
<dbReference type="InterPro" id="IPR049730">
    <property type="entry name" value="SNF2/RAD54-like_C"/>
</dbReference>
<feature type="compositionally biased region" description="Polar residues" evidence="11">
    <location>
        <begin position="573"/>
        <end position="586"/>
    </location>
</feature>
<dbReference type="GeneID" id="25279627"/>
<dbReference type="EMBL" id="AMGV01000003">
    <property type="protein sequence ID" value="KEF59850.1"/>
    <property type="molecule type" value="Genomic_DNA"/>
</dbReference>
<evidence type="ECO:0000313" key="15">
    <source>
        <dbReference type="Proteomes" id="UP000027920"/>
    </source>
</evidence>
<dbReference type="OrthoDB" id="5857104at2759"/>
<feature type="compositionally biased region" description="Low complexity" evidence="11">
    <location>
        <begin position="208"/>
        <end position="218"/>
    </location>
</feature>
<dbReference type="SMART" id="SM00490">
    <property type="entry name" value="HELICc"/>
    <property type="match status" value="1"/>
</dbReference>
<feature type="region of interest" description="Disordered" evidence="11">
    <location>
        <begin position="127"/>
        <end position="194"/>
    </location>
</feature>
<dbReference type="GO" id="GO:0016787">
    <property type="term" value="F:hydrolase activity"/>
    <property type="evidence" value="ECO:0007669"/>
    <property type="project" value="UniProtKB-KW"/>
</dbReference>
<accession>A0A072PWA4</accession>
<evidence type="ECO:0000256" key="9">
    <source>
        <dbReference type="ARBA" id="ARBA00023125"/>
    </source>
</evidence>
<dbReference type="Pfam" id="PF00271">
    <property type="entry name" value="Helicase_C"/>
    <property type="match status" value="1"/>
</dbReference>
<dbReference type="InterPro" id="IPR038718">
    <property type="entry name" value="SNF2-like_sf"/>
</dbReference>
<dbReference type="STRING" id="1182545.A0A072PWA4"/>
<dbReference type="GO" id="GO:0003678">
    <property type="term" value="F:DNA helicase activity"/>
    <property type="evidence" value="ECO:0007669"/>
    <property type="project" value="UniProtKB-EC"/>
</dbReference>
<protein>
    <recommendedName>
        <fullName evidence="3">DNA helicase</fullName>
        <ecNumber evidence="3">3.6.4.12</ecNumber>
    </recommendedName>
</protein>
<evidence type="ECO:0000256" key="5">
    <source>
        <dbReference type="ARBA" id="ARBA00022801"/>
    </source>
</evidence>
<dbReference type="PROSITE" id="PS51192">
    <property type="entry name" value="HELICASE_ATP_BIND_1"/>
    <property type="match status" value="1"/>
</dbReference>
<dbReference type="GO" id="GO:0005694">
    <property type="term" value="C:chromosome"/>
    <property type="evidence" value="ECO:0007669"/>
    <property type="project" value="UniProtKB-ARBA"/>
</dbReference>
<sequence>MASEDSLMLSDDELFNPVVKPQHETIETLPLHRPTIDDYDDSDYETLATLPLDHSVLNNGRSTSGGQTQPTQLIPRLSSPDMPSSPPKLPTVQVAASSPVIGSSAMPKQRGILASAMAPAGTTFRLPTIAVPQRRPEPITIDSDDEGPTYRGGSSDDDEGSSRKNDLKTYTFSRKPQPEKVAESPQGQSDGSSRFSKIASSYMYRASSNSSLASSSTKRSADTNANAYGNATKKPRQAGPARALPVQKKIPEMDMDDISDYNTRQKVKRLLAMVRGVSVLESFTVLQNKKGNYDDAVEQLLTLSEKRESDGKKNAIDLISDDELTLTPGVPKRPLLHVPKQHPKAPQKTIVEKWGSTQIPKKPQKVISVFDTPQPRPKKRTLIRGRRRSSTPPAPLPTKPLPRAVQTIQSDDSDEADSAANSDAEANPTFQSRVLEFFNKCSAADLVDTASTSKELAQFFVSQRPFKSLDAITEIQDPSLKPTKGRRKTAPIGERLVEKVEAMLESYDAVDFLVQRCQNLAKPLATEMKRWGINMHGSQSGELEMVSLHEVQKTHDSGIGTPVSDEDPDNVRQPGSRNRIGQPSSMSPDIQMKDYQIAGVNWLNLLYKRNLSCILADDMGLGKTCQVIAFLAHLFEEGHAGPHLVVVPAATLENWLKEFKRFCPTLRVEPYYSTVPGERMMLRQTFEDSKEEVNVIVTTYTIAKARDDFPWLRTFGFDCTVFDEGHVLKNADSQVASKLVKIASNFRLLLTGTPLQNNLKELISLLAFLMPDVFKDKQSALRTIFSHTVKAMDGNHDALLSAQRITRARSMLTPFILRRKKYQVLEDLPKKERRVELCDMTAEQVEIYQLWLEKAYSIRERREKGENMGQESSNILMKLRQAAIHPFLFRRLYPDKILPKIAKQCLRVEMWRESNPDLIVTELKAYSDMEINTLCDAHEELKRFVLVNNEWMASGKVEKTVELLRKFMSEGHRTLIFSQFTMVLDILELVLQHEDIGYYRLDGTTRVSERQDMIDEFSADDNKTPVFMLSTKAGGAGINLATANKVIVFDSGFNPQDDIQAENRAHRIGQTKEVEVIRLVSRGSVEEQIHAMGLAKLKLDEQVAGDGAEEQPPQNGAEETEKEAEGRQLVESMFFAKLNQEPIDQLKAEVASPAKAKLPKSEEPAPELKPNDVELEKYPDASQNRQASVDLPARPRRSKRA</sequence>
<feature type="compositionally biased region" description="Polar residues" evidence="11">
    <location>
        <begin position="185"/>
        <end position="194"/>
    </location>
</feature>
<dbReference type="RefSeq" id="XP_013262440.1">
    <property type="nucleotide sequence ID" value="XM_013406986.1"/>
</dbReference>
<dbReference type="FunFam" id="3.40.50.10810:FF:000014">
    <property type="entry name" value="SWI/SNF-related matrix-associated actin-dependent regulator of chromatin subfamily A containing DEAD/H box 1"/>
    <property type="match status" value="1"/>
</dbReference>
<evidence type="ECO:0000256" key="3">
    <source>
        <dbReference type="ARBA" id="ARBA00012551"/>
    </source>
</evidence>
<dbReference type="CDD" id="cd18793">
    <property type="entry name" value="SF2_C_SNF"/>
    <property type="match status" value="1"/>
</dbReference>
<feature type="region of interest" description="Disordered" evidence="11">
    <location>
        <begin position="554"/>
        <end position="586"/>
    </location>
</feature>
<dbReference type="Pfam" id="PF00176">
    <property type="entry name" value="SNF2-rel_dom"/>
    <property type="match status" value="1"/>
</dbReference>
<feature type="region of interest" description="Disordered" evidence="11">
    <location>
        <begin position="362"/>
        <end position="426"/>
    </location>
</feature>